<evidence type="ECO:0000256" key="4">
    <source>
        <dbReference type="ARBA" id="ARBA00022801"/>
    </source>
</evidence>
<dbReference type="PANTHER" id="PTHR46193">
    <property type="entry name" value="6-PHOSPHOGLUCONATE PHOSPHATASE"/>
    <property type="match status" value="1"/>
</dbReference>
<evidence type="ECO:0000313" key="8">
    <source>
        <dbReference type="Proteomes" id="UP000321353"/>
    </source>
</evidence>
<sequence>MMIEAAVFDMDGLMIDSQPYWQDAQLAVFPPLGVTITRQDTIDTTGMRVDELVQRCYERSPWDSVSREVVCDRIVDRVIERVRAHKPAMPGLNQAIDVCQQAGLKLAVASSSPMTLIQATIDALDLNDVFEVIVSGAQLRYSKPHPEVYLNAGDALGVQPQRCLALEDSFIGLLAAKAAQMKTIVIPETAAANQNHFVIADRQLTSLQELTVDLLNSF</sequence>
<evidence type="ECO:0000256" key="2">
    <source>
        <dbReference type="ARBA" id="ARBA00006171"/>
    </source>
</evidence>
<dbReference type="RefSeq" id="WP_199773827.1">
    <property type="nucleotide sequence ID" value="NZ_CP036264.1"/>
</dbReference>
<dbReference type="NCBIfam" id="TIGR01509">
    <property type="entry name" value="HAD-SF-IA-v3"/>
    <property type="match status" value="1"/>
</dbReference>
<dbReference type="GO" id="GO:0003850">
    <property type="term" value="F:2-deoxyglucose-6-phosphatase activity"/>
    <property type="evidence" value="ECO:0007669"/>
    <property type="project" value="UniProtKB-EC"/>
</dbReference>
<dbReference type="InterPro" id="IPR023198">
    <property type="entry name" value="PGP-like_dom2"/>
</dbReference>
<dbReference type="InterPro" id="IPR051600">
    <property type="entry name" value="Beta-PGM-like"/>
</dbReference>
<dbReference type="NCBIfam" id="NF008087">
    <property type="entry name" value="PRK10826.1"/>
    <property type="match status" value="1"/>
</dbReference>
<dbReference type="InterPro" id="IPR041492">
    <property type="entry name" value="HAD_2"/>
</dbReference>
<name>A0A5B9ME89_9BACT</name>
<evidence type="ECO:0000256" key="1">
    <source>
        <dbReference type="ARBA" id="ARBA00001946"/>
    </source>
</evidence>
<keyword evidence="6" id="KW-0119">Carbohydrate metabolism</keyword>
<dbReference type="GO" id="GO:0046872">
    <property type="term" value="F:metal ion binding"/>
    <property type="evidence" value="ECO:0007669"/>
    <property type="project" value="UniProtKB-KW"/>
</dbReference>
<dbReference type="PANTHER" id="PTHR46193:SF18">
    <property type="entry name" value="HEXITOL PHOSPHATASE B"/>
    <property type="match status" value="1"/>
</dbReference>
<accession>A0A5B9ME89</accession>
<evidence type="ECO:0000313" key="7">
    <source>
        <dbReference type="EMBL" id="QEF97815.1"/>
    </source>
</evidence>
<organism evidence="7 8">
    <name type="scientific">Stieleria maiorica</name>
    <dbReference type="NCBI Taxonomy" id="2795974"/>
    <lineage>
        <taxon>Bacteria</taxon>
        <taxon>Pseudomonadati</taxon>
        <taxon>Planctomycetota</taxon>
        <taxon>Planctomycetia</taxon>
        <taxon>Pirellulales</taxon>
        <taxon>Pirellulaceae</taxon>
        <taxon>Stieleria</taxon>
    </lineage>
</organism>
<proteinExistence type="inferred from homology"/>
<protein>
    <submittedName>
        <fullName evidence="7">2-deoxyglucose-6-phosphate phosphatase</fullName>
        <ecNumber evidence="7">3.1.3.68</ecNumber>
    </submittedName>
</protein>
<evidence type="ECO:0000256" key="3">
    <source>
        <dbReference type="ARBA" id="ARBA00022723"/>
    </source>
</evidence>
<comment type="similarity">
    <text evidence="2">Belongs to the HAD-like hydrolase superfamily. CbbY/CbbZ/Gph/YieH family.</text>
</comment>
<dbReference type="AlphaFoldDB" id="A0A5B9ME89"/>
<keyword evidence="8" id="KW-1185">Reference proteome</keyword>
<dbReference type="EMBL" id="CP036264">
    <property type="protein sequence ID" value="QEF97815.1"/>
    <property type="molecule type" value="Genomic_DNA"/>
</dbReference>
<dbReference type="InterPro" id="IPR036412">
    <property type="entry name" value="HAD-like_sf"/>
</dbReference>
<dbReference type="SFLD" id="SFLDG01129">
    <property type="entry name" value="C1.5:_HAD__Beta-PGM__Phosphata"/>
    <property type="match status" value="1"/>
</dbReference>
<keyword evidence="3" id="KW-0479">Metal-binding</keyword>
<dbReference type="KEGG" id="smam:Mal15_18600"/>
<keyword evidence="5" id="KW-0460">Magnesium</keyword>
<evidence type="ECO:0000256" key="6">
    <source>
        <dbReference type="ARBA" id="ARBA00023277"/>
    </source>
</evidence>
<dbReference type="SFLD" id="SFLDG01135">
    <property type="entry name" value="C1.5.6:_HAD__Beta-PGM__Phospha"/>
    <property type="match status" value="1"/>
</dbReference>
<comment type="cofactor">
    <cofactor evidence="1">
        <name>Mg(2+)</name>
        <dbReference type="ChEBI" id="CHEBI:18420"/>
    </cofactor>
</comment>
<dbReference type="EC" id="3.1.3.68" evidence="7"/>
<evidence type="ECO:0000256" key="5">
    <source>
        <dbReference type="ARBA" id="ARBA00022842"/>
    </source>
</evidence>
<dbReference type="SFLD" id="SFLDS00003">
    <property type="entry name" value="Haloacid_Dehalogenase"/>
    <property type="match status" value="1"/>
</dbReference>
<dbReference type="SUPFAM" id="SSF56784">
    <property type="entry name" value="HAD-like"/>
    <property type="match status" value="1"/>
</dbReference>
<dbReference type="FunFam" id="3.40.50.1000:FF:000036">
    <property type="entry name" value="HAD family hydrolase"/>
    <property type="match status" value="1"/>
</dbReference>
<dbReference type="InterPro" id="IPR006439">
    <property type="entry name" value="HAD-SF_hydro_IA"/>
</dbReference>
<dbReference type="Gene3D" id="1.10.150.240">
    <property type="entry name" value="Putative phosphatase, domain 2"/>
    <property type="match status" value="1"/>
</dbReference>
<dbReference type="Pfam" id="PF13419">
    <property type="entry name" value="HAD_2"/>
    <property type="match status" value="1"/>
</dbReference>
<keyword evidence="4 7" id="KW-0378">Hydrolase</keyword>
<reference evidence="7 8" key="1">
    <citation type="submission" date="2019-02" db="EMBL/GenBank/DDBJ databases">
        <title>Planctomycetal bacteria perform biofilm scaping via a novel small molecule.</title>
        <authorList>
            <person name="Jeske O."/>
            <person name="Boedeker C."/>
            <person name="Wiegand S."/>
            <person name="Breitling P."/>
            <person name="Kallscheuer N."/>
            <person name="Jogler M."/>
            <person name="Rohde M."/>
            <person name="Petersen J."/>
            <person name="Medema M.H."/>
            <person name="Surup F."/>
            <person name="Jogler C."/>
        </authorList>
    </citation>
    <scope>NUCLEOTIDE SEQUENCE [LARGE SCALE GENOMIC DNA]</scope>
    <source>
        <strain evidence="7 8">Mal15</strain>
    </source>
</reference>
<gene>
    <name evidence="7" type="primary">yniC_1</name>
    <name evidence="7" type="ORF">Mal15_18600</name>
</gene>
<dbReference type="InterPro" id="IPR023214">
    <property type="entry name" value="HAD_sf"/>
</dbReference>
<dbReference type="Gene3D" id="3.40.50.1000">
    <property type="entry name" value="HAD superfamily/HAD-like"/>
    <property type="match status" value="1"/>
</dbReference>
<dbReference type="Proteomes" id="UP000321353">
    <property type="component" value="Chromosome"/>
</dbReference>